<dbReference type="PROSITE" id="PS51186">
    <property type="entry name" value="GNAT"/>
    <property type="match status" value="1"/>
</dbReference>
<feature type="domain" description="N-acetyltransferase" evidence="1">
    <location>
        <begin position="8"/>
        <end position="165"/>
    </location>
</feature>
<accession>A0A4Y3HX98</accession>
<dbReference type="Gene3D" id="3.40.50.1000">
    <property type="entry name" value="HAD superfamily/HAD-like"/>
    <property type="match status" value="1"/>
</dbReference>
<dbReference type="Pfam" id="PF13302">
    <property type="entry name" value="Acetyltransf_3"/>
    <property type="match status" value="1"/>
</dbReference>
<protein>
    <recommendedName>
        <fullName evidence="1">N-acetyltransferase domain-containing protein</fullName>
    </recommendedName>
</protein>
<evidence type="ECO:0000313" key="2">
    <source>
        <dbReference type="EMBL" id="GEA51707.1"/>
    </source>
</evidence>
<dbReference type="Proteomes" id="UP000318717">
    <property type="component" value="Unassembled WGS sequence"/>
</dbReference>
<evidence type="ECO:0000259" key="1">
    <source>
        <dbReference type="PROSITE" id="PS51186"/>
    </source>
</evidence>
<evidence type="ECO:0000313" key="3">
    <source>
        <dbReference type="Proteomes" id="UP000318717"/>
    </source>
</evidence>
<dbReference type="Pfam" id="PF00702">
    <property type="entry name" value="Hydrolase"/>
    <property type="match status" value="1"/>
</dbReference>
<dbReference type="InterPro" id="IPR000182">
    <property type="entry name" value="GNAT_dom"/>
</dbReference>
<reference evidence="2 3" key="1">
    <citation type="submission" date="2019-06" db="EMBL/GenBank/DDBJ databases">
        <title>Whole genome shotgun sequence of Vibrio inusitatus NBRC 102082.</title>
        <authorList>
            <person name="Hosoyama A."/>
            <person name="Uohara A."/>
            <person name="Ohji S."/>
            <person name="Ichikawa N."/>
        </authorList>
    </citation>
    <scope>NUCLEOTIDE SEQUENCE [LARGE SCALE GENOMIC DNA]</scope>
    <source>
        <strain evidence="2 3">NBRC 102082</strain>
    </source>
</reference>
<dbReference type="SUPFAM" id="SSF55729">
    <property type="entry name" value="Acyl-CoA N-acyltransferases (Nat)"/>
    <property type="match status" value="1"/>
</dbReference>
<name>A0A4Y3HX98_9VIBR</name>
<dbReference type="GO" id="GO:0016747">
    <property type="term" value="F:acyltransferase activity, transferring groups other than amino-acyl groups"/>
    <property type="evidence" value="ECO:0007669"/>
    <property type="project" value="InterPro"/>
</dbReference>
<organism evidence="2 3">
    <name type="scientific">Vibrio inusitatus NBRC 102082</name>
    <dbReference type="NCBI Taxonomy" id="1219070"/>
    <lineage>
        <taxon>Bacteria</taxon>
        <taxon>Pseudomonadati</taxon>
        <taxon>Pseudomonadota</taxon>
        <taxon>Gammaproteobacteria</taxon>
        <taxon>Vibrionales</taxon>
        <taxon>Vibrionaceae</taxon>
        <taxon>Vibrio</taxon>
    </lineage>
</organism>
<dbReference type="EMBL" id="BJLF01000012">
    <property type="protein sequence ID" value="GEA51707.1"/>
    <property type="molecule type" value="Genomic_DNA"/>
</dbReference>
<dbReference type="Gene3D" id="3.40.630.30">
    <property type="match status" value="1"/>
</dbReference>
<dbReference type="InterPro" id="IPR023214">
    <property type="entry name" value="HAD_sf"/>
</dbReference>
<gene>
    <name evidence="2" type="ORF">VIN01S_25110</name>
</gene>
<dbReference type="InterPro" id="IPR036412">
    <property type="entry name" value="HAD-like_sf"/>
</dbReference>
<dbReference type="InterPro" id="IPR051531">
    <property type="entry name" value="N-acetyltransferase"/>
</dbReference>
<dbReference type="InterPro" id="IPR016181">
    <property type="entry name" value="Acyl_CoA_acyltransferase"/>
</dbReference>
<dbReference type="AlphaFoldDB" id="A0A4Y3HX98"/>
<dbReference type="OrthoDB" id="7852312at2"/>
<keyword evidence="3" id="KW-1185">Reference proteome</keyword>
<dbReference type="PANTHER" id="PTHR43792">
    <property type="entry name" value="GNAT FAMILY, PUTATIVE (AFU_ORTHOLOGUE AFUA_3G00765)-RELATED-RELATED"/>
    <property type="match status" value="1"/>
</dbReference>
<dbReference type="SUPFAM" id="SSF56784">
    <property type="entry name" value="HAD-like"/>
    <property type="match status" value="1"/>
</dbReference>
<dbReference type="PANTHER" id="PTHR43792:SF1">
    <property type="entry name" value="N-ACETYLTRANSFERASE DOMAIN-CONTAINING PROTEIN"/>
    <property type="match status" value="1"/>
</dbReference>
<comment type="caution">
    <text evidence="2">The sequence shown here is derived from an EMBL/GenBank/DDBJ whole genome shotgun (WGS) entry which is preliminary data.</text>
</comment>
<sequence>MALCTQRLSLTPLSENDWALFYSLHVDERVIALCFDQPSLKDIQLRFQGRIQPWNKGSRHWLCLVITDRVSGDKIGLTGFFLQDEVAEVGYMLLPQFHGKGYATESLGCLIDWAKQTHGIEQFSATVTKGNLGSERVLEKSGFSLTKTIPDAYVISGVSHTDHIYRHSIQSPLAISIVLFDWGDTLMVDLPNQQGKMCDWPEVYSVEGAIEALQTLSKKYPIYVATNALDSTESDIHKAFQRAGLAPFISGYFCKTNMGIGKGSAKFFYTIAEALGVCPDSMLMMGDTLDKDINPAIEAGLKVIWFNRQNSDTVDKRNIPQISTLFDLPHTVKSL</sequence>
<proteinExistence type="predicted"/>